<organism evidence="13 14">
    <name type="scientific">Vineibacter terrae</name>
    <dbReference type="NCBI Taxonomy" id="2586908"/>
    <lineage>
        <taxon>Bacteria</taxon>
        <taxon>Pseudomonadati</taxon>
        <taxon>Pseudomonadota</taxon>
        <taxon>Alphaproteobacteria</taxon>
        <taxon>Hyphomicrobiales</taxon>
        <taxon>Vineibacter</taxon>
    </lineage>
</organism>
<evidence type="ECO:0000259" key="11">
    <source>
        <dbReference type="PROSITE" id="PS50109"/>
    </source>
</evidence>
<dbReference type="CDD" id="cd06225">
    <property type="entry name" value="HAMP"/>
    <property type="match status" value="1"/>
</dbReference>
<name>A0A5C8PE98_9HYPH</name>
<evidence type="ECO:0000256" key="2">
    <source>
        <dbReference type="ARBA" id="ARBA00004370"/>
    </source>
</evidence>
<evidence type="ECO:0000256" key="9">
    <source>
        <dbReference type="ARBA" id="ARBA00023012"/>
    </source>
</evidence>
<dbReference type="SMART" id="SM00304">
    <property type="entry name" value="HAMP"/>
    <property type="match status" value="1"/>
</dbReference>
<keyword evidence="7" id="KW-0418">Kinase</keyword>
<dbReference type="Pfam" id="PF00672">
    <property type="entry name" value="HAMP"/>
    <property type="match status" value="1"/>
</dbReference>
<evidence type="ECO:0000256" key="7">
    <source>
        <dbReference type="ARBA" id="ARBA00022777"/>
    </source>
</evidence>
<sequence>MGLVAERRAVARRLPAMGIEVGISRLFANLGRSIRGKLVLAFLLVSLLPTIFIAQLSTWLVASNYDSALERWLTETTVFLADELKDTPDGAKRLADFIAQDQAALATLRAGGPLPAPIHGLTDAFGYSAIVLYDDTGRILFSEPPIRTVQEIPFGDQAPLYRLEVGDHVRYASAGIRRIETAGGHQTLLLGTWLDRDFLSQMKSVTSLEYRIYYVKHGAYEEIYSAHGPTEPARRPGPAVLTALNQGATHVLDREVDDGQLIGVYTVLPGKSDKPAHAILFTGVRVTEALRGRPTPPLLFSGIFVVGTILSLGAGVLLSKRLARPLHQLAESVRRLAEGQYGEQVPVQGEDEVAEVATAVNHMSSRLADLRSLEEQLRRRERLAALGQVAAGFAHEVRNPLGIIKTSAEVVRRRAELSRKDADLMGYVIEEVRRIDHLMHEFLTFAKPAPPVLARLLPRQVVDRALAFCSPEFSARSVAVQLDDRAPGAAIMGDENQLFQALLNLILNAIDAMPDGGSLTVGIAREGARVAVRVADTGAGMASDVVPHVFDPFFTTKERGVGLGLAKVHALVEAHGGSVACDSAPGRGSTFTLSFPAT</sequence>
<dbReference type="CDD" id="cd00075">
    <property type="entry name" value="HATPase"/>
    <property type="match status" value="1"/>
</dbReference>
<keyword evidence="10" id="KW-0812">Transmembrane</keyword>
<gene>
    <name evidence="13" type="ORF">FHP25_28180</name>
</gene>
<comment type="catalytic activity">
    <reaction evidence="1">
        <text>ATP + protein L-histidine = ADP + protein N-phospho-L-histidine.</text>
        <dbReference type="EC" id="2.7.13.3"/>
    </reaction>
</comment>
<evidence type="ECO:0000256" key="3">
    <source>
        <dbReference type="ARBA" id="ARBA00012438"/>
    </source>
</evidence>
<dbReference type="InterPro" id="IPR036097">
    <property type="entry name" value="HisK_dim/P_sf"/>
</dbReference>
<keyword evidence="14" id="KW-1185">Reference proteome</keyword>
<dbReference type="OrthoDB" id="9815750at2"/>
<dbReference type="InterPro" id="IPR036890">
    <property type="entry name" value="HATPase_C_sf"/>
</dbReference>
<dbReference type="SMART" id="SM00387">
    <property type="entry name" value="HATPase_c"/>
    <property type="match status" value="1"/>
</dbReference>
<evidence type="ECO:0000313" key="14">
    <source>
        <dbReference type="Proteomes" id="UP000321638"/>
    </source>
</evidence>
<evidence type="ECO:0000256" key="10">
    <source>
        <dbReference type="SAM" id="Phobius"/>
    </source>
</evidence>
<dbReference type="SUPFAM" id="SSF158472">
    <property type="entry name" value="HAMP domain-like"/>
    <property type="match status" value="1"/>
</dbReference>
<feature type="domain" description="Histidine kinase" evidence="11">
    <location>
        <begin position="392"/>
        <end position="598"/>
    </location>
</feature>
<proteinExistence type="predicted"/>
<dbReference type="InterPro" id="IPR005467">
    <property type="entry name" value="His_kinase_dom"/>
</dbReference>
<keyword evidence="4" id="KW-0597">Phosphoprotein</keyword>
<dbReference type="Gene3D" id="6.10.340.10">
    <property type="match status" value="1"/>
</dbReference>
<dbReference type="Pfam" id="PF00512">
    <property type="entry name" value="HisKA"/>
    <property type="match status" value="1"/>
</dbReference>
<dbReference type="EC" id="2.7.13.3" evidence="3"/>
<dbReference type="Proteomes" id="UP000321638">
    <property type="component" value="Unassembled WGS sequence"/>
</dbReference>
<dbReference type="CDD" id="cd00082">
    <property type="entry name" value="HisKA"/>
    <property type="match status" value="1"/>
</dbReference>
<dbReference type="SUPFAM" id="SSF55874">
    <property type="entry name" value="ATPase domain of HSP90 chaperone/DNA topoisomerase II/histidine kinase"/>
    <property type="match status" value="1"/>
</dbReference>
<keyword evidence="10" id="KW-1133">Transmembrane helix</keyword>
<comment type="caution">
    <text evidence="13">The sequence shown here is derived from an EMBL/GenBank/DDBJ whole genome shotgun (WGS) entry which is preliminary data.</text>
</comment>
<dbReference type="GO" id="GO:0005524">
    <property type="term" value="F:ATP binding"/>
    <property type="evidence" value="ECO:0007669"/>
    <property type="project" value="UniProtKB-KW"/>
</dbReference>
<keyword evidence="9" id="KW-0902">Two-component regulatory system</keyword>
<accession>A0A5C8PE98</accession>
<dbReference type="GO" id="GO:0016020">
    <property type="term" value="C:membrane"/>
    <property type="evidence" value="ECO:0007669"/>
    <property type="project" value="UniProtKB-SubCell"/>
</dbReference>
<dbReference type="GO" id="GO:0000155">
    <property type="term" value="F:phosphorelay sensor kinase activity"/>
    <property type="evidence" value="ECO:0007669"/>
    <property type="project" value="InterPro"/>
</dbReference>
<dbReference type="SMART" id="SM00388">
    <property type="entry name" value="HisKA"/>
    <property type="match status" value="1"/>
</dbReference>
<dbReference type="PROSITE" id="PS50109">
    <property type="entry name" value="HIS_KIN"/>
    <property type="match status" value="1"/>
</dbReference>
<dbReference type="SUPFAM" id="SSF47384">
    <property type="entry name" value="Homodimeric domain of signal transducing histidine kinase"/>
    <property type="match status" value="1"/>
</dbReference>
<dbReference type="RefSeq" id="WP_147850327.1">
    <property type="nucleotide sequence ID" value="NZ_VDUZ01000038.1"/>
</dbReference>
<comment type="subcellular location">
    <subcellularLocation>
        <location evidence="2">Membrane</location>
    </subcellularLocation>
</comment>
<dbReference type="AlphaFoldDB" id="A0A5C8PE98"/>
<dbReference type="EMBL" id="VDUZ01000038">
    <property type="protein sequence ID" value="TXL71919.1"/>
    <property type="molecule type" value="Genomic_DNA"/>
</dbReference>
<dbReference type="PANTHER" id="PTHR43065:SF10">
    <property type="entry name" value="PEROXIDE STRESS-ACTIVATED HISTIDINE KINASE MAK3"/>
    <property type="match status" value="1"/>
</dbReference>
<evidence type="ECO:0000256" key="6">
    <source>
        <dbReference type="ARBA" id="ARBA00022741"/>
    </source>
</evidence>
<evidence type="ECO:0000256" key="5">
    <source>
        <dbReference type="ARBA" id="ARBA00022679"/>
    </source>
</evidence>
<evidence type="ECO:0000256" key="4">
    <source>
        <dbReference type="ARBA" id="ARBA00022553"/>
    </source>
</evidence>
<evidence type="ECO:0000256" key="1">
    <source>
        <dbReference type="ARBA" id="ARBA00000085"/>
    </source>
</evidence>
<dbReference type="Pfam" id="PF02518">
    <property type="entry name" value="HATPase_c"/>
    <property type="match status" value="1"/>
</dbReference>
<feature type="transmembrane region" description="Helical" evidence="10">
    <location>
        <begin position="38"/>
        <end position="61"/>
    </location>
</feature>
<keyword evidence="5" id="KW-0808">Transferase</keyword>
<dbReference type="PANTHER" id="PTHR43065">
    <property type="entry name" value="SENSOR HISTIDINE KINASE"/>
    <property type="match status" value="1"/>
</dbReference>
<dbReference type="PRINTS" id="PR00344">
    <property type="entry name" value="BCTRLSENSOR"/>
</dbReference>
<feature type="domain" description="HAMP" evidence="12">
    <location>
        <begin position="320"/>
        <end position="372"/>
    </location>
</feature>
<protein>
    <recommendedName>
        <fullName evidence="3">histidine kinase</fullName>
        <ecNumber evidence="3">2.7.13.3</ecNumber>
    </recommendedName>
</protein>
<dbReference type="Gene3D" id="3.30.565.10">
    <property type="entry name" value="Histidine kinase-like ATPase, C-terminal domain"/>
    <property type="match status" value="1"/>
</dbReference>
<dbReference type="InterPro" id="IPR003661">
    <property type="entry name" value="HisK_dim/P_dom"/>
</dbReference>
<evidence type="ECO:0000259" key="12">
    <source>
        <dbReference type="PROSITE" id="PS50885"/>
    </source>
</evidence>
<keyword evidence="8" id="KW-0067">ATP-binding</keyword>
<evidence type="ECO:0000256" key="8">
    <source>
        <dbReference type="ARBA" id="ARBA00022840"/>
    </source>
</evidence>
<keyword evidence="10" id="KW-0472">Membrane</keyword>
<dbReference type="Gene3D" id="1.10.287.130">
    <property type="match status" value="1"/>
</dbReference>
<keyword evidence="6" id="KW-0547">Nucleotide-binding</keyword>
<dbReference type="InterPro" id="IPR004358">
    <property type="entry name" value="Sig_transdc_His_kin-like_C"/>
</dbReference>
<dbReference type="PROSITE" id="PS50885">
    <property type="entry name" value="HAMP"/>
    <property type="match status" value="1"/>
</dbReference>
<reference evidence="13 14" key="1">
    <citation type="submission" date="2019-06" db="EMBL/GenBank/DDBJ databases">
        <title>New taxonomy in bacterial strain CC-CFT640, isolated from vineyard.</title>
        <authorList>
            <person name="Lin S.-Y."/>
            <person name="Tsai C.-F."/>
            <person name="Young C.-C."/>
        </authorList>
    </citation>
    <scope>NUCLEOTIDE SEQUENCE [LARGE SCALE GENOMIC DNA]</scope>
    <source>
        <strain evidence="13 14">CC-CFT640</strain>
    </source>
</reference>
<dbReference type="InterPro" id="IPR003660">
    <property type="entry name" value="HAMP_dom"/>
</dbReference>
<evidence type="ECO:0000313" key="13">
    <source>
        <dbReference type="EMBL" id="TXL71919.1"/>
    </source>
</evidence>
<dbReference type="InterPro" id="IPR003594">
    <property type="entry name" value="HATPase_dom"/>
</dbReference>